<evidence type="ECO:0000259" key="2">
    <source>
        <dbReference type="SMART" id="SM00849"/>
    </source>
</evidence>
<dbReference type="Pfam" id="PF00753">
    <property type="entry name" value="Lactamase_B"/>
    <property type="match status" value="1"/>
</dbReference>
<keyword evidence="1" id="KW-0812">Transmembrane</keyword>
<evidence type="ECO:0000313" key="3">
    <source>
        <dbReference type="EMBL" id="OGL81241.1"/>
    </source>
</evidence>
<keyword evidence="1" id="KW-0472">Membrane</keyword>
<reference evidence="3 4" key="1">
    <citation type="journal article" date="2016" name="Nat. Commun.">
        <title>Thousands of microbial genomes shed light on interconnected biogeochemical processes in an aquifer system.</title>
        <authorList>
            <person name="Anantharaman K."/>
            <person name="Brown C.T."/>
            <person name="Hug L.A."/>
            <person name="Sharon I."/>
            <person name="Castelle C.J."/>
            <person name="Probst A.J."/>
            <person name="Thomas B.C."/>
            <person name="Singh A."/>
            <person name="Wilkins M.J."/>
            <person name="Karaoz U."/>
            <person name="Brodie E.L."/>
            <person name="Williams K.H."/>
            <person name="Hubbard S.S."/>
            <person name="Banfield J.F."/>
        </authorList>
    </citation>
    <scope>NUCLEOTIDE SEQUENCE [LARGE SCALE GENOMIC DNA]</scope>
</reference>
<dbReference type="CDD" id="cd07731">
    <property type="entry name" value="ComA-like_MBL-fold"/>
    <property type="match status" value="1"/>
</dbReference>
<dbReference type="AlphaFoldDB" id="A0A1F7USH4"/>
<accession>A0A1F7USH4</accession>
<feature type="domain" description="Metallo-beta-lactamase" evidence="2">
    <location>
        <begin position="50"/>
        <end position="251"/>
    </location>
</feature>
<evidence type="ECO:0000313" key="4">
    <source>
        <dbReference type="Proteomes" id="UP000176846"/>
    </source>
</evidence>
<keyword evidence="1" id="KW-1133">Transmembrane helix</keyword>
<dbReference type="InterPro" id="IPR035681">
    <property type="entry name" value="ComA-like_MBL"/>
</dbReference>
<dbReference type="PANTHER" id="PTHR30619">
    <property type="entry name" value="DNA INTERNALIZATION/COMPETENCE PROTEIN COMEC/REC2"/>
    <property type="match status" value="1"/>
</dbReference>
<proteinExistence type="predicted"/>
<dbReference type="SMART" id="SM00849">
    <property type="entry name" value="Lactamase_B"/>
    <property type="match status" value="1"/>
</dbReference>
<dbReference type="Gene3D" id="3.60.15.10">
    <property type="entry name" value="Ribonuclease Z/Hydroxyacylglutathione hydrolase-like"/>
    <property type="match status" value="1"/>
</dbReference>
<dbReference type="Proteomes" id="UP000176846">
    <property type="component" value="Unassembled WGS sequence"/>
</dbReference>
<evidence type="ECO:0000256" key="1">
    <source>
        <dbReference type="SAM" id="Phobius"/>
    </source>
</evidence>
<feature type="transmembrane region" description="Helical" evidence="1">
    <location>
        <begin position="12"/>
        <end position="32"/>
    </location>
</feature>
<dbReference type="InterPro" id="IPR001279">
    <property type="entry name" value="Metallo-B-lactamas"/>
</dbReference>
<sequence length="297" mass="32937">MAQRLAKIFQPQLLIIAAAIVVIALIGLSVSVSRSVAPKDLRVVFLDVGQGDAILIEFPSGSRWLIDGGPDERVVSELDYFMSLANRRLAGIILTHPHADHVTGLIHILRRYQVERALLSSAIHTTPEYLTFLKELRARNIRSIPADHPFAWSGTDNGVAWRWEFLYPDRKLPDTVQNLNDVSVVSRLTFGEQSFLFMGDASIEIEKLLLAEGRDLKSSVLKIGHHGSASSSGDDFIQAVNPKYAVILVGEGNQFGHPAPETIDRLSSDKINIYRTDKNGWIQFRTDGKTLTVSSAR</sequence>
<name>A0A1F7USH4_9BACT</name>
<dbReference type="EMBL" id="MGEK01000032">
    <property type="protein sequence ID" value="OGL81241.1"/>
    <property type="molecule type" value="Genomic_DNA"/>
</dbReference>
<organism evidence="3 4">
    <name type="scientific">Candidatus Uhrbacteria bacterium RIFCSPLOWO2_01_FULL_47_25</name>
    <dbReference type="NCBI Taxonomy" id="1802402"/>
    <lineage>
        <taxon>Bacteria</taxon>
        <taxon>Candidatus Uhriibacteriota</taxon>
    </lineage>
</organism>
<comment type="caution">
    <text evidence="3">The sequence shown here is derived from an EMBL/GenBank/DDBJ whole genome shotgun (WGS) entry which is preliminary data.</text>
</comment>
<dbReference type="SUPFAM" id="SSF56281">
    <property type="entry name" value="Metallo-hydrolase/oxidoreductase"/>
    <property type="match status" value="1"/>
</dbReference>
<gene>
    <name evidence="3" type="ORF">A2936_03005</name>
</gene>
<dbReference type="InterPro" id="IPR052159">
    <property type="entry name" value="Competence_DNA_uptake"/>
</dbReference>
<dbReference type="PANTHER" id="PTHR30619:SF1">
    <property type="entry name" value="RECOMBINATION PROTEIN 2"/>
    <property type="match status" value="1"/>
</dbReference>
<dbReference type="InterPro" id="IPR036866">
    <property type="entry name" value="RibonucZ/Hydroxyglut_hydro"/>
</dbReference>
<protein>
    <recommendedName>
        <fullName evidence="2">Metallo-beta-lactamase domain-containing protein</fullName>
    </recommendedName>
</protein>